<organism evidence="5 6">
    <name type="scientific">Fictibacillus phosphorivorans</name>
    <dbReference type="NCBI Taxonomy" id="1221500"/>
    <lineage>
        <taxon>Bacteria</taxon>
        <taxon>Bacillati</taxon>
        <taxon>Bacillota</taxon>
        <taxon>Bacilli</taxon>
        <taxon>Bacillales</taxon>
        <taxon>Fictibacillaceae</taxon>
        <taxon>Fictibacillus</taxon>
    </lineage>
</organism>
<protein>
    <recommendedName>
        <fullName evidence="7">6-bladed beta-propeller</fullName>
    </recommendedName>
</protein>
<evidence type="ECO:0000313" key="6">
    <source>
        <dbReference type="Proteomes" id="UP000076623"/>
    </source>
</evidence>
<dbReference type="STRING" id="1221500.ABE65_011980"/>
<dbReference type="PANTHER" id="PTHR10680">
    <property type="entry name" value="PEPTIDYL-GLYCINE ALPHA-AMIDATING MONOOXYGENASE"/>
    <property type="match status" value="1"/>
</dbReference>
<dbReference type="Pfam" id="PF01436">
    <property type="entry name" value="NHL"/>
    <property type="match status" value="1"/>
</dbReference>
<evidence type="ECO:0000256" key="4">
    <source>
        <dbReference type="PROSITE-ProRule" id="PRU00504"/>
    </source>
</evidence>
<reference evidence="5 6" key="1">
    <citation type="submission" date="2016-04" db="EMBL/GenBank/DDBJ databases">
        <title>Complete genome sequence of Fictibacillus phosphorivorans G25-29, a strain toxic to nematodes.</title>
        <authorList>
            <person name="Zheng Z."/>
        </authorList>
    </citation>
    <scope>NUCLEOTIDE SEQUENCE [LARGE SCALE GENOMIC DNA]</scope>
    <source>
        <strain evidence="5 6">G25-29</strain>
    </source>
</reference>
<keyword evidence="1" id="KW-0732">Signal</keyword>
<name>A0A160IMA7_9BACL</name>
<evidence type="ECO:0000256" key="3">
    <source>
        <dbReference type="ARBA" id="ARBA00023180"/>
    </source>
</evidence>
<keyword evidence="2" id="KW-0677">Repeat</keyword>
<dbReference type="InterPro" id="IPR011042">
    <property type="entry name" value="6-blade_b-propeller_TolB-like"/>
</dbReference>
<gene>
    <name evidence="5" type="ORF">ABE65_011980</name>
</gene>
<dbReference type="KEGG" id="fpn:ABE65_011980"/>
<evidence type="ECO:0008006" key="7">
    <source>
        <dbReference type="Google" id="ProtNLM"/>
    </source>
</evidence>
<dbReference type="PANTHER" id="PTHR10680:SF38">
    <property type="entry name" value="BLL1368 PROTEIN"/>
    <property type="match status" value="1"/>
</dbReference>
<dbReference type="InterPro" id="IPR001258">
    <property type="entry name" value="NHL_repeat"/>
</dbReference>
<proteinExistence type="predicted"/>
<sequence>MVADGYRNHRIAKFNRDGKLEWQVNKLGKHLGEFNLPHGISSDDEENIYVADRNNARIQVFDHQGKPIANWNHKDIGRPFGKMIAQLLPFEIKQLVRKKLELRKIYLSMVNGQTKSNQSII</sequence>
<evidence type="ECO:0000256" key="2">
    <source>
        <dbReference type="ARBA" id="ARBA00022737"/>
    </source>
</evidence>
<dbReference type="SUPFAM" id="SSF63825">
    <property type="entry name" value="YWTD domain"/>
    <property type="match status" value="1"/>
</dbReference>
<keyword evidence="3" id="KW-0325">Glycoprotein</keyword>
<dbReference type="Gene3D" id="2.120.10.30">
    <property type="entry name" value="TolB, C-terminal domain"/>
    <property type="match status" value="1"/>
</dbReference>
<evidence type="ECO:0000313" key="5">
    <source>
        <dbReference type="EMBL" id="ANC77478.1"/>
    </source>
</evidence>
<dbReference type="Proteomes" id="UP000076623">
    <property type="component" value="Chromosome"/>
</dbReference>
<dbReference type="AlphaFoldDB" id="A0A160IMA7"/>
<evidence type="ECO:0000256" key="1">
    <source>
        <dbReference type="ARBA" id="ARBA00022729"/>
    </source>
</evidence>
<dbReference type="PROSITE" id="PS51125">
    <property type="entry name" value="NHL"/>
    <property type="match status" value="1"/>
</dbReference>
<feature type="repeat" description="NHL" evidence="4">
    <location>
        <begin position="26"/>
        <end position="64"/>
    </location>
</feature>
<accession>A0A160IMA7</accession>
<keyword evidence="6" id="KW-1185">Reference proteome</keyword>
<dbReference type="EMBL" id="CP015378">
    <property type="protein sequence ID" value="ANC77478.1"/>
    <property type="molecule type" value="Genomic_DNA"/>
</dbReference>